<feature type="compositionally biased region" description="Low complexity" evidence="6">
    <location>
        <begin position="118"/>
        <end position="127"/>
    </location>
</feature>
<evidence type="ECO:0000256" key="4">
    <source>
        <dbReference type="ARBA" id="ARBA00022833"/>
    </source>
</evidence>
<dbReference type="SMART" id="SM00355">
    <property type="entry name" value="ZnF_C2H2"/>
    <property type="match status" value="5"/>
</dbReference>
<reference evidence="8 9" key="1">
    <citation type="submission" date="2020-08" db="EMBL/GenBank/DDBJ databases">
        <authorList>
            <person name="Hejnol A."/>
        </authorList>
    </citation>
    <scope>NUCLEOTIDE SEQUENCE [LARGE SCALE GENOMIC DNA]</scope>
</reference>
<feature type="domain" description="C2H2-type" evidence="7">
    <location>
        <begin position="197"/>
        <end position="225"/>
    </location>
</feature>
<feature type="compositionally biased region" description="Basic and acidic residues" evidence="6">
    <location>
        <begin position="128"/>
        <end position="140"/>
    </location>
</feature>
<dbReference type="Pfam" id="PF00096">
    <property type="entry name" value="zf-C2H2"/>
    <property type="match status" value="1"/>
</dbReference>
<protein>
    <submittedName>
        <fullName evidence="8">DgyrCDS12903</fullName>
    </submittedName>
</protein>
<evidence type="ECO:0000256" key="1">
    <source>
        <dbReference type="ARBA" id="ARBA00022723"/>
    </source>
</evidence>
<feature type="domain" description="C2H2-type" evidence="7">
    <location>
        <begin position="373"/>
        <end position="401"/>
    </location>
</feature>
<keyword evidence="3 5" id="KW-0863">Zinc-finger</keyword>
<evidence type="ECO:0000256" key="2">
    <source>
        <dbReference type="ARBA" id="ARBA00022737"/>
    </source>
</evidence>
<accession>A0A7I8W935</accession>
<dbReference type="PROSITE" id="PS50157">
    <property type="entry name" value="ZINC_FINGER_C2H2_2"/>
    <property type="match status" value="4"/>
</dbReference>
<keyword evidence="4" id="KW-0862">Zinc</keyword>
<dbReference type="Proteomes" id="UP000549394">
    <property type="component" value="Unassembled WGS sequence"/>
</dbReference>
<keyword evidence="9" id="KW-1185">Reference proteome</keyword>
<evidence type="ECO:0000256" key="6">
    <source>
        <dbReference type="SAM" id="MobiDB-lite"/>
    </source>
</evidence>
<feature type="domain" description="C2H2-type" evidence="7">
    <location>
        <begin position="169"/>
        <end position="196"/>
    </location>
</feature>
<evidence type="ECO:0000259" key="7">
    <source>
        <dbReference type="PROSITE" id="PS50157"/>
    </source>
</evidence>
<organism evidence="8 9">
    <name type="scientific">Dimorphilus gyrociliatus</name>
    <dbReference type="NCBI Taxonomy" id="2664684"/>
    <lineage>
        <taxon>Eukaryota</taxon>
        <taxon>Metazoa</taxon>
        <taxon>Spiralia</taxon>
        <taxon>Lophotrochozoa</taxon>
        <taxon>Annelida</taxon>
        <taxon>Polychaeta</taxon>
        <taxon>Polychaeta incertae sedis</taxon>
        <taxon>Dinophilidae</taxon>
        <taxon>Dimorphilus</taxon>
    </lineage>
</organism>
<feature type="compositionally biased region" description="Polar residues" evidence="6">
    <location>
        <begin position="141"/>
        <end position="155"/>
    </location>
</feature>
<dbReference type="GO" id="GO:0043565">
    <property type="term" value="F:sequence-specific DNA binding"/>
    <property type="evidence" value="ECO:0007669"/>
    <property type="project" value="TreeGrafter"/>
</dbReference>
<dbReference type="PROSITE" id="PS00028">
    <property type="entry name" value="ZINC_FINGER_C2H2_1"/>
    <property type="match status" value="4"/>
</dbReference>
<dbReference type="InterPro" id="IPR013087">
    <property type="entry name" value="Znf_C2H2_type"/>
</dbReference>
<comment type="caution">
    <text evidence="8">The sequence shown here is derived from an EMBL/GenBank/DDBJ whole genome shotgun (WGS) entry which is preliminary data.</text>
</comment>
<dbReference type="PANTHER" id="PTHR24408">
    <property type="entry name" value="ZINC FINGER PROTEIN"/>
    <property type="match status" value="1"/>
</dbReference>
<proteinExistence type="predicted"/>
<keyword evidence="1" id="KW-0479">Metal-binding</keyword>
<dbReference type="GO" id="GO:0000981">
    <property type="term" value="F:DNA-binding transcription factor activity, RNA polymerase II-specific"/>
    <property type="evidence" value="ECO:0007669"/>
    <property type="project" value="TreeGrafter"/>
</dbReference>
<dbReference type="EMBL" id="CAJFCJ010000022">
    <property type="protein sequence ID" value="CAD5124635.1"/>
    <property type="molecule type" value="Genomic_DNA"/>
</dbReference>
<evidence type="ECO:0000313" key="9">
    <source>
        <dbReference type="Proteomes" id="UP000549394"/>
    </source>
</evidence>
<dbReference type="SUPFAM" id="SSF57667">
    <property type="entry name" value="beta-beta-alpha zinc fingers"/>
    <property type="match status" value="2"/>
</dbReference>
<dbReference type="GO" id="GO:0005634">
    <property type="term" value="C:nucleus"/>
    <property type="evidence" value="ECO:0007669"/>
    <property type="project" value="TreeGrafter"/>
</dbReference>
<name>A0A7I8W935_9ANNE</name>
<evidence type="ECO:0000313" key="8">
    <source>
        <dbReference type="EMBL" id="CAD5124635.1"/>
    </source>
</evidence>
<gene>
    <name evidence="8" type="ORF">DGYR_LOCUS12148</name>
</gene>
<dbReference type="InterPro" id="IPR036236">
    <property type="entry name" value="Znf_C2H2_sf"/>
</dbReference>
<feature type="region of interest" description="Disordered" evidence="6">
    <location>
        <begin position="97"/>
        <end position="155"/>
    </location>
</feature>
<dbReference type="GO" id="GO:0008270">
    <property type="term" value="F:zinc ion binding"/>
    <property type="evidence" value="ECO:0007669"/>
    <property type="project" value="UniProtKB-KW"/>
</dbReference>
<dbReference type="AlphaFoldDB" id="A0A7I8W935"/>
<feature type="domain" description="C2H2-type" evidence="7">
    <location>
        <begin position="282"/>
        <end position="311"/>
    </location>
</feature>
<dbReference type="Gene3D" id="3.30.160.60">
    <property type="entry name" value="Classic Zinc Finger"/>
    <property type="match status" value="4"/>
</dbReference>
<evidence type="ECO:0000256" key="5">
    <source>
        <dbReference type="PROSITE-ProRule" id="PRU00042"/>
    </source>
</evidence>
<sequence>MNERRINFERTLSETIKLLCRGEFQKEERFTINGTIGVSLPNDRIFLVGIHEEIINKNGRIHEESPTNLNDEAITKAADEGPDVNNFDILPMLVDEENQQKKQEDSSSSINWDDDSDSLSLNSSNALNRRDSETDTDSKRSVINCSNEETSPNPVQLLTIKKEANTEDYQCTDCGKCFDKSSLLKRHKVVHNSSKPFLCSFCDSAFKWRNNALRHERIVHGEKKKTRFQAISESSNFAQSSNTNKSRGSAVRTSLERNRVGLKLSEAALNKRKRICNPERPFMCNICKASFTWKSNLYRHKRFQHHTDSSTALSCSACNVHFDLKANYDKHMESCRGGNTPDGSNEIISVQVKNGEKPEKRDRNDVSARKRTFSCKICELKFDYKDGLVSHIIRDHKALKKFS</sequence>
<keyword evidence="2" id="KW-0677">Repeat</keyword>
<dbReference type="PANTHER" id="PTHR24408:SF58">
    <property type="entry name" value="TRANSCRIPTION FACTOR (TFIIIA), PUTATIVE (AFU_ORTHOLOGUE AFUA_1G05150)-RELATED"/>
    <property type="match status" value="1"/>
</dbReference>
<evidence type="ECO:0000256" key="3">
    <source>
        <dbReference type="ARBA" id="ARBA00022771"/>
    </source>
</evidence>
<dbReference type="FunFam" id="3.30.160.60:FF:000110">
    <property type="entry name" value="Zinc finger protein-like"/>
    <property type="match status" value="1"/>
</dbReference>
<dbReference type="OrthoDB" id="654211at2759"/>